<evidence type="ECO:0000313" key="3">
    <source>
        <dbReference type="Proteomes" id="UP000225448"/>
    </source>
</evidence>
<dbReference type="GO" id="GO:0016887">
    <property type="term" value="F:ATP hydrolysis activity"/>
    <property type="evidence" value="ECO:0007669"/>
    <property type="project" value="InterPro"/>
</dbReference>
<dbReference type="InterPro" id="IPR027417">
    <property type="entry name" value="P-loop_NTPase"/>
</dbReference>
<proteinExistence type="predicted"/>
<evidence type="ECO:0000313" key="2">
    <source>
        <dbReference type="EMBL" id="ARV76939.1"/>
    </source>
</evidence>
<dbReference type="PANTHER" id="PTHR23070">
    <property type="entry name" value="BCS1 AAA-TYPE ATPASE"/>
    <property type="match status" value="1"/>
</dbReference>
<accession>A0A1Y0SZI8</accession>
<keyword evidence="2" id="KW-0067">ATP-binding</keyword>
<feature type="domain" description="ATPase AAA-type core" evidence="1">
    <location>
        <begin position="228"/>
        <end position="346"/>
    </location>
</feature>
<dbReference type="GO" id="GO:0005524">
    <property type="term" value="F:ATP binding"/>
    <property type="evidence" value="ECO:0007669"/>
    <property type="project" value="UniProtKB-KW"/>
</dbReference>
<organism evidence="2 3">
    <name type="scientific">Pseudomonas phage Phabio</name>
    <dbReference type="NCBI Taxonomy" id="2006668"/>
    <lineage>
        <taxon>Viruses</taxon>
        <taxon>Duplodnaviria</taxon>
        <taxon>Heunggongvirae</taxon>
        <taxon>Uroviricota</taxon>
        <taxon>Caudoviricetes</taxon>
        <taxon>Chimalliviridae</taxon>
        <taxon>Phabiovirus</taxon>
        <taxon>Phabiovirus phabio</taxon>
    </lineage>
</organism>
<gene>
    <name evidence="2" type="ORF">PHABIO_308</name>
</gene>
<dbReference type="Proteomes" id="UP000225448">
    <property type="component" value="Segment"/>
</dbReference>
<reference evidence="2 3" key="1">
    <citation type="submission" date="2017-05" db="EMBL/GenBank/DDBJ databases">
        <authorList>
            <person name="Song R."/>
            <person name="Chenine A.L."/>
            <person name="Ruprecht R.M."/>
        </authorList>
    </citation>
    <scope>NUCLEOTIDE SEQUENCE [LARGE SCALE GENOMIC DNA]</scope>
</reference>
<name>A0A1Y0SZI8_9CAUD</name>
<keyword evidence="2" id="KW-0547">Nucleotide-binding</keyword>
<keyword evidence="3" id="KW-1185">Reference proteome</keyword>
<dbReference type="InterPro" id="IPR003959">
    <property type="entry name" value="ATPase_AAA_core"/>
</dbReference>
<dbReference type="Pfam" id="PF00004">
    <property type="entry name" value="AAA"/>
    <property type="match status" value="1"/>
</dbReference>
<dbReference type="SUPFAM" id="SSF52540">
    <property type="entry name" value="P-loop containing nucleoside triphosphate hydrolases"/>
    <property type="match status" value="1"/>
</dbReference>
<evidence type="ECO:0000259" key="1">
    <source>
        <dbReference type="Pfam" id="PF00004"/>
    </source>
</evidence>
<dbReference type="Gene3D" id="3.40.50.300">
    <property type="entry name" value="P-loop containing nucleotide triphosphate hydrolases"/>
    <property type="match status" value="1"/>
</dbReference>
<dbReference type="EMBL" id="MF042360">
    <property type="protein sequence ID" value="ARV76939.1"/>
    <property type="molecule type" value="Genomic_DNA"/>
</dbReference>
<sequence length="400" mass="44244">MLVLRNAIARALGRPVVTSYQAAHFLRLQAKANKLKNHRVSRGLAKDIAKWNGQLALLRGDNIYDVARLYFSSMAQHSLQTELRVEIEHGETQEESANKVTKTVEEKILNPIGLRMVRTVMGRIICSNTTIVGAFVNPGSSATRATYDVLGYPEFCTWFESRFKEELVGEPTPTLKRLRLDGQGNITSGIETIPKVAAIPDIMKFYPYLDKSPEEMITDFMASNSNVLLLIGPPGTGKSNYILQMIRHLGFGDKIHLADRDDVLTHPQFPDAVRDMPSGSVMITEDSDKMVMKRTEGNQTMSALLNATAGIVQRDSKLIISTNLPSTRVVDEALIRPGRCFKIMEFATLTSDQANDLRVSMGKPEVIFGSDQVTLAEALNAEEQVGEAPRKQAFGFSQAA</sequence>
<protein>
    <submittedName>
        <fullName evidence="2">Putative ATP-binding protein</fullName>
    </submittedName>
</protein>
<dbReference type="InterPro" id="IPR050747">
    <property type="entry name" value="Mitochondrial_chaperone_BCS1"/>
</dbReference>